<sequence length="305" mass="36068">MVLKVKSRTFHLPLPMEETLKKICPSNEPINLNHELYILVRGIPTKANIIWEKLVDVKQFLFYSLHDTNMRQLNAGIFHKLNVTDPREKYTAATYLEQLSNQQLESNLSTIFSKLRNTEQYWRIPRGNLRCMINNYGPATWFLTLSPCEWLWTDLIEYLREINGSIDNQNSANELIAFDPVSTLRFIDNKFKAMLDFICSPDNPIGEVTHYFWRREYQGRGMQYFHLLIWIKDAPVIGTSSNEEIASFILKYVTCRMPNKEISPELHRRVNTHQRHKHNDYCLRTKKTKVGFSKVSKIRNKYFEN</sequence>
<protein>
    <recommendedName>
        <fullName evidence="1">Helitron helicase-like domain-containing protein</fullName>
    </recommendedName>
</protein>
<evidence type="ECO:0000259" key="1">
    <source>
        <dbReference type="Pfam" id="PF14214"/>
    </source>
</evidence>
<dbReference type="Proteomes" id="UP000053097">
    <property type="component" value="Unassembled WGS sequence"/>
</dbReference>
<organism evidence="2 3">
    <name type="scientific">Ooceraea biroi</name>
    <name type="common">Clonal raider ant</name>
    <name type="synonym">Cerapachys biroi</name>
    <dbReference type="NCBI Taxonomy" id="2015173"/>
    <lineage>
        <taxon>Eukaryota</taxon>
        <taxon>Metazoa</taxon>
        <taxon>Ecdysozoa</taxon>
        <taxon>Arthropoda</taxon>
        <taxon>Hexapoda</taxon>
        <taxon>Insecta</taxon>
        <taxon>Pterygota</taxon>
        <taxon>Neoptera</taxon>
        <taxon>Endopterygota</taxon>
        <taxon>Hymenoptera</taxon>
        <taxon>Apocrita</taxon>
        <taxon>Aculeata</taxon>
        <taxon>Formicoidea</taxon>
        <taxon>Formicidae</taxon>
        <taxon>Dorylinae</taxon>
        <taxon>Ooceraea</taxon>
    </lineage>
</organism>
<keyword evidence="3" id="KW-1185">Reference proteome</keyword>
<evidence type="ECO:0000313" key="3">
    <source>
        <dbReference type="Proteomes" id="UP000053097"/>
    </source>
</evidence>
<gene>
    <name evidence="2" type="ORF">X777_12328</name>
</gene>
<feature type="domain" description="Helitron helicase-like" evidence="1">
    <location>
        <begin position="98"/>
        <end position="229"/>
    </location>
</feature>
<evidence type="ECO:0000313" key="2">
    <source>
        <dbReference type="EMBL" id="EZA49465.1"/>
    </source>
</evidence>
<dbReference type="EMBL" id="KK107518">
    <property type="protein sequence ID" value="EZA49465.1"/>
    <property type="molecule type" value="Genomic_DNA"/>
</dbReference>
<dbReference type="OrthoDB" id="7548101at2759"/>
<dbReference type="AlphaFoldDB" id="A0A026W0H6"/>
<proteinExistence type="predicted"/>
<accession>A0A026W0H6</accession>
<dbReference type="OMA" id="HRRVNTH"/>
<dbReference type="Pfam" id="PF14214">
    <property type="entry name" value="Helitron_like_N"/>
    <property type="match status" value="1"/>
</dbReference>
<dbReference type="InterPro" id="IPR025476">
    <property type="entry name" value="Helitron_helicase-like"/>
</dbReference>
<reference evidence="2 3" key="1">
    <citation type="journal article" date="2014" name="Curr. Biol.">
        <title>The genome of the clonal raider ant Cerapachys biroi.</title>
        <authorList>
            <person name="Oxley P.R."/>
            <person name="Ji L."/>
            <person name="Fetter-Pruneda I."/>
            <person name="McKenzie S.K."/>
            <person name="Li C."/>
            <person name="Hu H."/>
            <person name="Zhang G."/>
            <person name="Kronauer D.J."/>
        </authorList>
    </citation>
    <scope>NUCLEOTIDE SEQUENCE [LARGE SCALE GENOMIC DNA]</scope>
</reference>
<name>A0A026W0H6_OOCBI</name>